<protein>
    <submittedName>
        <fullName evidence="4">Uncharacterized protein LOC107479958</fullName>
    </submittedName>
</protein>
<dbReference type="GeneID" id="107479958"/>
<dbReference type="KEGG" id="adu:107479958"/>
<reference evidence="3" key="1">
    <citation type="journal article" date="2016" name="Nat. Genet.">
        <title>The genome sequences of Arachis duranensis and Arachis ipaensis, the diploid ancestors of cultivated peanut.</title>
        <authorList>
            <person name="Bertioli D.J."/>
            <person name="Cannon S.B."/>
            <person name="Froenicke L."/>
            <person name="Huang G."/>
            <person name="Farmer A.D."/>
            <person name="Cannon E.K."/>
            <person name="Liu X."/>
            <person name="Gao D."/>
            <person name="Clevenger J."/>
            <person name="Dash S."/>
            <person name="Ren L."/>
            <person name="Moretzsohn M.C."/>
            <person name="Shirasawa K."/>
            <person name="Huang W."/>
            <person name="Vidigal B."/>
            <person name="Abernathy B."/>
            <person name="Chu Y."/>
            <person name="Niederhuth C.E."/>
            <person name="Umale P."/>
            <person name="Araujo A.C."/>
            <person name="Kozik A."/>
            <person name="Kim K.D."/>
            <person name="Burow M.D."/>
            <person name="Varshney R.K."/>
            <person name="Wang X."/>
            <person name="Zhang X."/>
            <person name="Barkley N."/>
            <person name="Guimaraes P.M."/>
            <person name="Isobe S."/>
            <person name="Guo B."/>
            <person name="Liao B."/>
            <person name="Stalker H.T."/>
            <person name="Schmitz R.J."/>
            <person name="Scheffler B.E."/>
            <person name="Leal-Bertioli S.C."/>
            <person name="Xun X."/>
            <person name="Jackson S.A."/>
            <person name="Michelmore R."/>
            <person name="Ozias-Akins P."/>
        </authorList>
    </citation>
    <scope>NUCLEOTIDE SEQUENCE [LARGE SCALE GENOMIC DNA]</scope>
    <source>
        <strain evidence="3">cv. V14167</strain>
    </source>
</reference>
<organism evidence="3 4">
    <name type="scientific">Arachis duranensis</name>
    <name type="common">Wild peanut</name>
    <dbReference type="NCBI Taxonomy" id="130453"/>
    <lineage>
        <taxon>Eukaryota</taxon>
        <taxon>Viridiplantae</taxon>
        <taxon>Streptophyta</taxon>
        <taxon>Embryophyta</taxon>
        <taxon>Tracheophyta</taxon>
        <taxon>Spermatophyta</taxon>
        <taxon>Magnoliopsida</taxon>
        <taxon>eudicotyledons</taxon>
        <taxon>Gunneridae</taxon>
        <taxon>Pentapetalae</taxon>
        <taxon>rosids</taxon>
        <taxon>fabids</taxon>
        <taxon>Fabales</taxon>
        <taxon>Fabaceae</taxon>
        <taxon>Papilionoideae</taxon>
        <taxon>50 kb inversion clade</taxon>
        <taxon>dalbergioids sensu lato</taxon>
        <taxon>Dalbergieae</taxon>
        <taxon>Pterocarpus clade</taxon>
        <taxon>Arachis</taxon>
    </lineage>
</organism>
<gene>
    <name evidence="4" type="primary">LOC107479958</name>
</gene>
<dbReference type="PANTHER" id="PTHR33240">
    <property type="entry name" value="OS08G0508500 PROTEIN"/>
    <property type="match status" value="1"/>
</dbReference>
<sequence>MYLTDASDAIRCKAFPTSFTKTAIKWFDSLPPRSIASFDDLAKKFLAGFSIQKDKTKHAPSLLGIKQGDQESLRSYMERFNKACLDIQNLSTEAAIMGLINGLREGPFSHSISKKHPTSFNEVQERANKYINMEENSRLGETSKTEFSYPPRDKNKKSRKKEDQPIEKPRKYHDYTPLLVSLVDVYREVCNTEKIPPPCLIKHKRGGCRTKYCEYDRIYGHSTNECYDLKNVIEKLDIEGRLDRFLASTRDEPKKRRMDEEGERAERPPRTPERHVHMINGGFAGRRISKSSYKRHLQEVYHVGEGKRSSDLPIIIFTQEDAAGIISGHDDSVVITIVLANANLHRTLVDQGSSADILFKSTFDKLGLQEKELRAYSDNLFGLGDAPIRPLGYLSLHTTYGKRTRSRTLSIEYIVVDVSSAYNTLIGRTTLNQLTVVVSTPHLCMKFPTPEGIATIKGAQKLARHCYNESLNLKDNPGGKETNTIKLERIRAREELRPQPKGETKEVQIGDAQDKVTNIGATLKGDLKELLIQFLKDNSDLFA</sequence>
<feature type="compositionally biased region" description="Basic and acidic residues" evidence="1">
    <location>
        <begin position="160"/>
        <end position="170"/>
    </location>
</feature>
<evidence type="ECO:0000256" key="1">
    <source>
        <dbReference type="SAM" id="MobiDB-lite"/>
    </source>
</evidence>
<evidence type="ECO:0000259" key="2">
    <source>
        <dbReference type="Pfam" id="PF03732"/>
    </source>
</evidence>
<dbReference type="InterPro" id="IPR005162">
    <property type="entry name" value="Retrotrans_gag_dom"/>
</dbReference>
<reference evidence="4" key="2">
    <citation type="submission" date="2025-08" db="UniProtKB">
        <authorList>
            <consortium name="RefSeq"/>
        </authorList>
    </citation>
    <scope>IDENTIFICATION</scope>
    <source>
        <tissue evidence="4">Whole plant</tissue>
    </source>
</reference>
<proteinExistence type="predicted"/>
<feature type="region of interest" description="Disordered" evidence="1">
    <location>
        <begin position="133"/>
        <end position="170"/>
    </location>
</feature>
<dbReference type="Pfam" id="PF03732">
    <property type="entry name" value="Retrotrans_gag"/>
    <property type="match status" value="1"/>
</dbReference>
<dbReference type="AlphaFoldDB" id="A0A6P4CWC6"/>
<name>A0A6P4CWC6_ARADU</name>
<evidence type="ECO:0000313" key="3">
    <source>
        <dbReference type="Proteomes" id="UP000515211"/>
    </source>
</evidence>
<dbReference type="RefSeq" id="XP_015955561.1">
    <property type="nucleotide sequence ID" value="XM_016100075.1"/>
</dbReference>
<feature type="domain" description="Retrotransposon gag" evidence="2">
    <location>
        <begin position="14"/>
        <end position="105"/>
    </location>
</feature>
<dbReference type="InterPro" id="IPR021109">
    <property type="entry name" value="Peptidase_aspartic_dom_sf"/>
</dbReference>
<feature type="compositionally biased region" description="Basic and acidic residues" evidence="1">
    <location>
        <begin position="135"/>
        <end position="144"/>
    </location>
</feature>
<keyword evidence="3" id="KW-1185">Reference proteome</keyword>
<dbReference type="Proteomes" id="UP000515211">
    <property type="component" value="Chromosome 3"/>
</dbReference>
<evidence type="ECO:0000313" key="4">
    <source>
        <dbReference type="RefSeq" id="XP_015955561.1"/>
    </source>
</evidence>
<dbReference type="Gene3D" id="2.40.70.10">
    <property type="entry name" value="Acid Proteases"/>
    <property type="match status" value="1"/>
</dbReference>
<dbReference type="PANTHER" id="PTHR33240:SF15">
    <property type="entry name" value="GAG-PRO-LIKE PROTEIN"/>
    <property type="match status" value="1"/>
</dbReference>
<accession>A0A6P4CWC6</accession>
<feature type="region of interest" description="Disordered" evidence="1">
    <location>
        <begin position="249"/>
        <end position="276"/>
    </location>
</feature>